<reference evidence="1 2" key="1">
    <citation type="submission" date="2019-09" db="EMBL/GenBank/DDBJ databases">
        <title>Hydrogenophaga aromatica sp. nov., isolated from a para-xylene-degrading enrichment culture.</title>
        <authorList>
            <person name="Tancsics A."/>
            <person name="Banerjee S."/>
        </authorList>
    </citation>
    <scope>NUCLEOTIDE SEQUENCE [LARGE SCALE GENOMIC DNA]</scope>
    <source>
        <strain evidence="1 2">D2P1</strain>
    </source>
</reference>
<gene>
    <name evidence="1" type="primary">thiS</name>
    <name evidence="1" type="ORF">F3K02_14430</name>
</gene>
<dbReference type="SUPFAM" id="SSF54285">
    <property type="entry name" value="MoaD/ThiS"/>
    <property type="match status" value="1"/>
</dbReference>
<dbReference type="CDD" id="cd00565">
    <property type="entry name" value="Ubl_ThiS"/>
    <property type="match status" value="1"/>
</dbReference>
<sequence>MLQFNDITLPCPEGLTLAALLEAQEVDANQIATAVNGEFIPRTQREATVLKTGDTVLTFQAIEGG</sequence>
<dbReference type="InterPro" id="IPR003749">
    <property type="entry name" value="ThiS/MoaD-like"/>
</dbReference>
<dbReference type="InterPro" id="IPR016155">
    <property type="entry name" value="Mopterin_synth/thiamin_S_b"/>
</dbReference>
<dbReference type="InterPro" id="IPR012675">
    <property type="entry name" value="Beta-grasp_dom_sf"/>
</dbReference>
<dbReference type="PANTHER" id="PTHR34472:SF1">
    <property type="entry name" value="SULFUR CARRIER PROTEIN THIS"/>
    <property type="match status" value="1"/>
</dbReference>
<evidence type="ECO:0000313" key="1">
    <source>
        <dbReference type="EMBL" id="NWF46435.1"/>
    </source>
</evidence>
<accession>A0A7Y8GX15</accession>
<dbReference type="Pfam" id="PF02597">
    <property type="entry name" value="ThiS"/>
    <property type="match status" value="1"/>
</dbReference>
<dbReference type="InterPro" id="IPR010035">
    <property type="entry name" value="Thi_S"/>
</dbReference>
<dbReference type="EMBL" id="VYGV01000012">
    <property type="protein sequence ID" value="NWF46435.1"/>
    <property type="molecule type" value="Genomic_DNA"/>
</dbReference>
<dbReference type="RefSeq" id="WP_177136319.1">
    <property type="nucleotide sequence ID" value="NZ_VYGV01000012.1"/>
</dbReference>
<dbReference type="Gene3D" id="3.10.20.30">
    <property type="match status" value="1"/>
</dbReference>
<dbReference type="PANTHER" id="PTHR34472">
    <property type="entry name" value="SULFUR CARRIER PROTEIN THIS"/>
    <property type="match status" value="1"/>
</dbReference>
<keyword evidence="2" id="KW-1185">Reference proteome</keyword>
<name>A0A7Y8GX15_9BURK</name>
<evidence type="ECO:0000313" key="2">
    <source>
        <dbReference type="Proteomes" id="UP000545507"/>
    </source>
</evidence>
<dbReference type="Proteomes" id="UP000545507">
    <property type="component" value="Unassembled WGS sequence"/>
</dbReference>
<protein>
    <submittedName>
        <fullName evidence="1">Sulfur carrier protein ThiS</fullName>
    </submittedName>
</protein>
<comment type="caution">
    <text evidence="1">The sequence shown here is derived from an EMBL/GenBank/DDBJ whole genome shotgun (WGS) entry which is preliminary data.</text>
</comment>
<dbReference type="AlphaFoldDB" id="A0A7Y8GX15"/>
<organism evidence="1 2">
    <name type="scientific">Hydrogenophaga aromaticivorans</name>
    <dbReference type="NCBI Taxonomy" id="2610898"/>
    <lineage>
        <taxon>Bacteria</taxon>
        <taxon>Pseudomonadati</taxon>
        <taxon>Pseudomonadota</taxon>
        <taxon>Betaproteobacteria</taxon>
        <taxon>Burkholderiales</taxon>
        <taxon>Comamonadaceae</taxon>
        <taxon>Hydrogenophaga</taxon>
    </lineage>
</organism>
<dbReference type="NCBIfam" id="TIGR01683">
    <property type="entry name" value="thiS"/>
    <property type="match status" value="1"/>
</dbReference>
<proteinExistence type="predicted"/>